<sequence>MSIHIKRRMESLAGSAGGAASRIGCTSLCARNLPFALCSFWIRAEKGGRLLEFMLLEFTIERE</sequence>
<proteinExistence type="predicted"/>
<protein>
    <submittedName>
        <fullName evidence="1">Uncharacterized protein</fullName>
    </submittedName>
</protein>
<comment type="caution">
    <text evidence="1">The sequence shown here is derived from an EMBL/GenBank/DDBJ whole genome shotgun (WGS) entry which is preliminary data.</text>
</comment>
<accession>A0ABS5AWG1</accession>
<evidence type="ECO:0000313" key="1">
    <source>
        <dbReference type="EMBL" id="MBP2620583.1"/>
    </source>
</evidence>
<keyword evidence="2" id="KW-1185">Reference proteome</keyword>
<dbReference type="EMBL" id="QFAY01000007">
    <property type="protein sequence ID" value="MBP2620583.1"/>
    <property type="molecule type" value="Genomic_DNA"/>
</dbReference>
<name>A0ABS5AWG1_9STRE</name>
<dbReference type="Proteomes" id="UP001519349">
    <property type="component" value="Unassembled WGS sequence"/>
</dbReference>
<gene>
    <name evidence="1" type="ORF">DHL47_04375</name>
</gene>
<evidence type="ECO:0000313" key="2">
    <source>
        <dbReference type="Proteomes" id="UP001519349"/>
    </source>
</evidence>
<organism evidence="1 2">
    <name type="scientific">Streptococcus panodentis</name>
    <dbReference type="NCBI Taxonomy" id="1581472"/>
    <lineage>
        <taxon>Bacteria</taxon>
        <taxon>Bacillati</taxon>
        <taxon>Bacillota</taxon>
        <taxon>Bacilli</taxon>
        <taxon>Lactobacillales</taxon>
        <taxon>Streptococcaceae</taxon>
        <taxon>Streptococcus</taxon>
    </lineage>
</organism>
<reference evidence="1 2" key="1">
    <citation type="submission" date="2018-05" db="EMBL/GenBank/DDBJ databases">
        <title>Draft genome sequence of Streptococcus panodentis CCUG 70867T.</title>
        <authorList>
            <person name="Salva-Serra F."/>
            <person name="Mendez V."/>
            <person name="Jaen-Luchoro D."/>
            <person name="Gonzales-Siles L."/>
            <person name="Karlsson R."/>
            <person name="Engstrom-Jakobsson H."/>
            <person name="Busquets A."/>
            <person name="Gomila M."/>
            <person name="Pineiro-Iglesias B."/>
            <person name="Bennasar-Figueras A."/>
            <person name="Seeger M."/>
            <person name="Moore E."/>
        </authorList>
    </citation>
    <scope>NUCLEOTIDE SEQUENCE [LARGE SCALE GENOMIC DNA]</scope>
    <source>
        <strain evidence="1 2">CCUG 70867</strain>
    </source>
</reference>